<dbReference type="PANTHER" id="PTHR33798:SF5">
    <property type="entry name" value="FLAVIN REDUCTASE LIKE DOMAIN-CONTAINING PROTEIN"/>
    <property type="match status" value="1"/>
</dbReference>
<comment type="caution">
    <text evidence="6">The sequence shown here is derived from an EMBL/GenBank/DDBJ whole genome shotgun (WGS) entry which is preliminary data.</text>
</comment>
<keyword evidence="2" id="KW-0285">Flavoprotein</keyword>
<dbReference type="InterPro" id="IPR012349">
    <property type="entry name" value="Split_barrel_FMN-bd"/>
</dbReference>
<dbReference type="EMBL" id="JACTVA010000008">
    <property type="protein sequence ID" value="MBC9206547.1"/>
    <property type="molecule type" value="Genomic_DNA"/>
</dbReference>
<evidence type="ECO:0000256" key="2">
    <source>
        <dbReference type="ARBA" id="ARBA00022630"/>
    </source>
</evidence>
<dbReference type="RefSeq" id="WP_187783723.1">
    <property type="nucleotide sequence ID" value="NZ_JACTVA010000008.1"/>
</dbReference>
<evidence type="ECO:0000313" key="6">
    <source>
        <dbReference type="EMBL" id="MBC9206547.1"/>
    </source>
</evidence>
<dbReference type="Proteomes" id="UP000626026">
    <property type="component" value="Unassembled WGS sequence"/>
</dbReference>
<name>A0ABR7RK78_9PROT</name>
<accession>A0ABR7RK78</accession>
<evidence type="ECO:0000256" key="3">
    <source>
        <dbReference type="ARBA" id="ARBA00022643"/>
    </source>
</evidence>
<evidence type="ECO:0000313" key="7">
    <source>
        <dbReference type="Proteomes" id="UP000626026"/>
    </source>
</evidence>
<sequence>MLFDFTTLPTRERYKLLVATVVPRPIAWVVTQDEAGVTNAAPFSFFNALSSDPPILGVSIGDSPRGPGDKDTLANIKATGQFVVCLVSERTAHAMNITATDLPPEVDELAEAALTPVPSTKVKPPRIGESPVAFECELFQLVPLGGNILVLGKVLAMHVHDDCVEDAAKNYIDTPKLELIGRMHGRGWYARTAEMIDIPRITLADWAANKGGG</sequence>
<dbReference type="InterPro" id="IPR002563">
    <property type="entry name" value="Flavin_Rdtase-like_dom"/>
</dbReference>
<feature type="domain" description="Flavin reductase like" evidence="5">
    <location>
        <begin position="19"/>
        <end position="173"/>
    </location>
</feature>
<dbReference type="Pfam" id="PF01613">
    <property type="entry name" value="Flavin_Reduct"/>
    <property type="match status" value="1"/>
</dbReference>
<gene>
    <name evidence="6" type="ORF">IBL26_06835</name>
</gene>
<proteinExistence type="inferred from homology"/>
<evidence type="ECO:0000259" key="5">
    <source>
        <dbReference type="SMART" id="SM00903"/>
    </source>
</evidence>
<reference evidence="6 7" key="1">
    <citation type="journal article" date="2013" name="Int. J. Syst. Evol. Microbiol.">
        <title>Roseomonas aerophila sp. nov., isolated from air.</title>
        <authorList>
            <person name="Kim S.J."/>
            <person name="Weon H.Y."/>
            <person name="Ahn J.H."/>
            <person name="Hong S.B."/>
            <person name="Seok S.J."/>
            <person name="Whang K.S."/>
            <person name="Kwon S.W."/>
        </authorList>
    </citation>
    <scope>NUCLEOTIDE SEQUENCE [LARGE SCALE GENOMIC DNA]</scope>
    <source>
        <strain evidence="6 7">NBRC 108923</strain>
    </source>
</reference>
<evidence type="ECO:0000256" key="4">
    <source>
        <dbReference type="ARBA" id="ARBA00038054"/>
    </source>
</evidence>
<comment type="cofactor">
    <cofactor evidence="1">
        <name>FMN</name>
        <dbReference type="ChEBI" id="CHEBI:58210"/>
    </cofactor>
</comment>
<organism evidence="6 7">
    <name type="scientific">Teichococcus aerophilus</name>
    <dbReference type="NCBI Taxonomy" id="1224513"/>
    <lineage>
        <taxon>Bacteria</taxon>
        <taxon>Pseudomonadati</taxon>
        <taxon>Pseudomonadota</taxon>
        <taxon>Alphaproteobacteria</taxon>
        <taxon>Acetobacterales</taxon>
        <taxon>Roseomonadaceae</taxon>
        <taxon>Roseomonas</taxon>
    </lineage>
</organism>
<dbReference type="Gene3D" id="2.30.110.10">
    <property type="entry name" value="Electron Transport, Fmn-binding Protein, Chain A"/>
    <property type="match status" value="1"/>
</dbReference>
<protein>
    <submittedName>
        <fullName evidence="6">Flavin reductase family protein</fullName>
    </submittedName>
</protein>
<keyword evidence="7" id="KW-1185">Reference proteome</keyword>
<dbReference type="PANTHER" id="PTHR33798">
    <property type="entry name" value="FLAVOPROTEIN OXYGENASE"/>
    <property type="match status" value="1"/>
</dbReference>
<dbReference type="SMART" id="SM00903">
    <property type="entry name" value="Flavin_Reduct"/>
    <property type="match status" value="1"/>
</dbReference>
<keyword evidence="3" id="KW-0288">FMN</keyword>
<dbReference type="SUPFAM" id="SSF50475">
    <property type="entry name" value="FMN-binding split barrel"/>
    <property type="match status" value="1"/>
</dbReference>
<comment type="similarity">
    <text evidence="4">Belongs to the flavoredoxin family.</text>
</comment>
<evidence type="ECO:0000256" key="1">
    <source>
        <dbReference type="ARBA" id="ARBA00001917"/>
    </source>
</evidence>